<gene>
    <name evidence="2" type="ORF">UC35_19170</name>
</gene>
<dbReference type="OrthoDB" id="9812897at2"/>
<reference evidence="2 3" key="1">
    <citation type="journal article" date="2014" name="Int. J. Syst. Evol. Microbiol.">
        <title>Ramlibacter solisilvae sp. nov., isolated from forest soil, and emended description of the genus Ramlibacter.</title>
        <authorList>
            <person name="Lee H.J."/>
            <person name="Lee S.H."/>
            <person name="Lee S.S."/>
            <person name="Lee J.S."/>
            <person name="Kim Y."/>
            <person name="Kim S.C."/>
            <person name="Jeon C.O."/>
        </authorList>
    </citation>
    <scope>NUCLEOTIDE SEQUENCE [LARGE SCALE GENOMIC DNA]</scope>
    <source>
        <strain evidence="2 3">5-10</strain>
    </source>
</reference>
<dbReference type="EMBL" id="CP010951">
    <property type="protein sequence ID" value="AMO24575.1"/>
    <property type="molecule type" value="Genomic_DNA"/>
</dbReference>
<evidence type="ECO:0008006" key="4">
    <source>
        <dbReference type="Google" id="ProtNLM"/>
    </source>
</evidence>
<keyword evidence="1" id="KW-0812">Transmembrane</keyword>
<keyword evidence="3" id="KW-1185">Reference proteome</keyword>
<evidence type="ECO:0000313" key="3">
    <source>
        <dbReference type="Proteomes" id="UP000070433"/>
    </source>
</evidence>
<dbReference type="AlphaFoldDB" id="A0A127JXE9"/>
<keyword evidence="1" id="KW-0472">Membrane</keyword>
<dbReference type="InterPro" id="IPR012427">
    <property type="entry name" value="DUF1622"/>
</dbReference>
<dbReference type="RefSeq" id="WP_061502540.1">
    <property type="nucleotide sequence ID" value="NZ_CP010951.1"/>
</dbReference>
<sequence>MREWIFIAGEYTVLLIDAIALILILVGTLQAAFAAGRALFSPLSESERKATWLRYARILSGALTFLLGADILETALTKDLETVAHVAAVAVIRTFLNYFLARDEAELKAEMDRETAREARA</sequence>
<keyword evidence="1" id="KW-1133">Transmembrane helix</keyword>
<organism evidence="2 3">
    <name type="scientific">Ramlibacter tataouinensis</name>
    <dbReference type="NCBI Taxonomy" id="94132"/>
    <lineage>
        <taxon>Bacteria</taxon>
        <taxon>Pseudomonadati</taxon>
        <taxon>Pseudomonadota</taxon>
        <taxon>Betaproteobacteria</taxon>
        <taxon>Burkholderiales</taxon>
        <taxon>Comamonadaceae</taxon>
        <taxon>Ramlibacter</taxon>
    </lineage>
</organism>
<name>A0A127JXE9_9BURK</name>
<evidence type="ECO:0000256" key="1">
    <source>
        <dbReference type="SAM" id="Phobius"/>
    </source>
</evidence>
<accession>A0A127JXE9</accession>
<dbReference type="PANTHER" id="PTHR38468">
    <property type="entry name" value="SLL0939 PROTEIN"/>
    <property type="match status" value="1"/>
</dbReference>
<dbReference type="PANTHER" id="PTHR38468:SF1">
    <property type="entry name" value="SLL0939 PROTEIN"/>
    <property type="match status" value="1"/>
</dbReference>
<evidence type="ECO:0000313" key="2">
    <source>
        <dbReference type="EMBL" id="AMO24575.1"/>
    </source>
</evidence>
<proteinExistence type="predicted"/>
<feature type="transmembrane region" description="Helical" evidence="1">
    <location>
        <begin position="12"/>
        <end position="40"/>
    </location>
</feature>
<dbReference type="Proteomes" id="UP000070433">
    <property type="component" value="Chromosome"/>
</dbReference>
<dbReference type="Pfam" id="PF07784">
    <property type="entry name" value="DUF1622"/>
    <property type="match status" value="1"/>
</dbReference>
<protein>
    <recommendedName>
        <fullName evidence="4">DUF1622 domain-containing protein</fullName>
    </recommendedName>
</protein>